<dbReference type="NCBIfam" id="TIGR00756">
    <property type="entry name" value="PPR"/>
    <property type="match status" value="2"/>
</dbReference>
<evidence type="ECO:0000313" key="4">
    <source>
        <dbReference type="EMBL" id="KAF6140973.1"/>
    </source>
</evidence>
<dbReference type="Pfam" id="PF13041">
    <property type="entry name" value="PPR_2"/>
    <property type="match status" value="1"/>
</dbReference>
<dbReference type="InterPro" id="IPR011990">
    <property type="entry name" value="TPR-like_helical_dom_sf"/>
</dbReference>
<feature type="repeat" description="PPR" evidence="3">
    <location>
        <begin position="15"/>
        <end position="49"/>
    </location>
</feature>
<evidence type="ECO:0000313" key="5">
    <source>
        <dbReference type="Proteomes" id="UP000541444"/>
    </source>
</evidence>
<proteinExistence type="inferred from homology"/>
<accession>A0A7J7LEB6</accession>
<evidence type="ECO:0008006" key="6">
    <source>
        <dbReference type="Google" id="ProtNLM"/>
    </source>
</evidence>
<evidence type="ECO:0000256" key="3">
    <source>
        <dbReference type="PROSITE-ProRule" id="PRU00708"/>
    </source>
</evidence>
<protein>
    <recommendedName>
        <fullName evidence="6">Pentatricopeptide repeat-containing protein</fullName>
    </recommendedName>
</protein>
<dbReference type="Gene3D" id="1.25.40.10">
    <property type="entry name" value="Tetratricopeptide repeat domain"/>
    <property type="match status" value="1"/>
</dbReference>
<dbReference type="Proteomes" id="UP000541444">
    <property type="component" value="Unassembled WGS sequence"/>
</dbReference>
<comment type="caution">
    <text evidence="4">The sequence shown here is derived from an EMBL/GenBank/DDBJ whole genome shotgun (WGS) entry which is preliminary data.</text>
</comment>
<feature type="repeat" description="PPR" evidence="3">
    <location>
        <begin position="50"/>
        <end position="84"/>
    </location>
</feature>
<comment type="similarity">
    <text evidence="1">Belongs to the PPR family. P subfamily.</text>
</comment>
<dbReference type="AlphaFoldDB" id="A0A7J7LEB6"/>
<dbReference type="EMBL" id="JACGCM010002344">
    <property type="protein sequence ID" value="KAF6140973.1"/>
    <property type="molecule type" value="Genomic_DNA"/>
</dbReference>
<name>A0A7J7LEB6_9MAGN</name>
<evidence type="ECO:0000256" key="1">
    <source>
        <dbReference type="ARBA" id="ARBA00007626"/>
    </source>
</evidence>
<keyword evidence="2" id="KW-0677">Repeat</keyword>
<organism evidence="4 5">
    <name type="scientific">Kingdonia uniflora</name>
    <dbReference type="NCBI Taxonomy" id="39325"/>
    <lineage>
        <taxon>Eukaryota</taxon>
        <taxon>Viridiplantae</taxon>
        <taxon>Streptophyta</taxon>
        <taxon>Embryophyta</taxon>
        <taxon>Tracheophyta</taxon>
        <taxon>Spermatophyta</taxon>
        <taxon>Magnoliopsida</taxon>
        <taxon>Ranunculales</taxon>
        <taxon>Circaeasteraceae</taxon>
        <taxon>Kingdonia</taxon>
    </lineage>
</organism>
<dbReference type="InterPro" id="IPR002885">
    <property type="entry name" value="PPR_rpt"/>
</dbReference>
<dbReference type="PROSITE" id="PS51375">
    <property type="entry name" value="PPR"/>
    <property type="match status" value="2"/>
</dbReference>
<evidence type="ECO:0000256" key="2">
    <source>
        <dbReference type="ARBA" id="ARBA00022737"/>
    </source>
</evidence>
<keyword evidence="5" id="KW-1185">Reference proteome</keyword>
<reference evidence="4 5" key="1">
    <citation type="journal article" date="2020" name="IScience">
        <title>Genome Sequencing of the Endangered Kingdonia uniflora (Circaeasteraceae, Ranunculales) Reveals Potential Mechanisms of Evolutionary Specialization.</title>
        <authorList>
            <person name="Sun Y."/>
            <person name="Deng T."/>
            <person name="Zhang A."/>
            <person name="Moore M.J."/>
            <person name="Landis J.B."/>
            <person name="Lin N."/>
            <person name="Zhang H."/>
            <person name="Zhang X."/>
            <person name="Huang J."/>
            <person name="Zhang X."/>
            <person name="Sun H."/>
            <person name="Wang H."/>
        </authorList>
    </citation>
    <scope>NUCLEOTIDE SEQUENCE [LARGE SCALE GENOMIC DNA]</scope>
    <source>
        <strain evidence="4">TB1705</strain>
        <tissue evidence="4">Leaf</tissue>
    </source>
</reference>
<gene>
    <name evidence="4" type="ORF">GIB67_023996</name>
</gene>
<dbReference type="OrthoDB" id="185373at2759"/>
<sequence>MRLFEELENRGLKPNIVTYNTVINHICKSNNVDEAKELFDSLPSKESQPDTQTFTLMINGLITKGMLKKSEDLFTKMVENGLTPDDITYNTMVILWTSHILDSFVFNLIRLTLRLTHEGVIDSKDIVLDVGALLHLIESPLVIKVRVDRSSGRKSGRSLDIVPDAD</sequence>
<dbReference type="PANTHER" id="PTHR47941">
    <property type="entry name" value="PENTATRICOPEPTIDE REPEAT-CONTAINING PROTEIN 3, MITOCHONDRIAL"/>
    <property type="match status" value="1"/>
</dbReference>